<keyword evidence="2" id="KW-1185">Reference proteome</keyword>
<dbReference type="EMBL" id="BMXN01000022">
    <property type="protein sequence ID" value="GGW36456.1"/>
    <property type="molecule type" value="Genomic_DNA"/>
</dbReference>
<gene>
    <name evidence="1" type="ORF">GCM10007157_29860</name>
</gene>
<comment type="caution">
    <text evidence="1">The sequence shown here is derived from an EMBL/GenBank/DDBJ whole genome shotgun (WGS) entry which is preliminary data.</text>
</comment>
<dbReference type="Proteomes" id="UP000623776">
    <property type="component" value="Unassembled WGS sequence"/>
</dbReference>
<evidence type="ECO:0000313" key="2">
    <source>
        <dbReference type="Proteomes" id="UP000623776"/>
    </source>
</evidence>
<proteinExistence type="predicted"/>
<organism evidence="1 2">
    <name type="scientific">Vreelandella hamiltonii</name>
    <dbReference type="NCBI Taxonomy" id="502829"/>
    <lineage>
        <taxon>Bacteria</taxon>
        <taxon>Pseudomonadati</taxon>
        <taxon>Pseudomonadota</taxon>
        <taxon>Gammaproteobacteria</taxon>
        <taxon>Oceanospirillales</taxon>
        <taxon>Halomonadaceae</taxon>
        <taxon>Vreelandella</taxon>
    </lineage>
</organism>
<dbReference type="AlphaFoldDB" id="A0A8H9LXH4"/>
<accession>A0A8H9LXH4</accession>
<sequence>MYSIGSGPIGADTPISLIMGAVEVSTRREGNIATESGPTWVEQRKRTGLPRHSVECLHGKMFMLVLKPTQFFF</sequence>
<reference evidence="2" key="1">
    <citation type="journal article" date="2019" name="Int. J. Syst. Evol. Microbiol.">
        <title>The Global Catalogue of Microorganisms (GCM) 10K type strain sequencing project: providing services to taxonomists for standard genome sequencing and annotation.</title>
        <authorList>
            <consortium name="The Broad Institute Genomics Platform"/>
            <consortium name="The Broad Institute Genome Sequencing Center for Infectious Disease"/>
            <person name="Wu L."/>
            <person name="Ma J."/>
        </authorList>
    </citation>
    <scope>NUCLEOTIDE SEQUENCE [LARGE SCALE GENOMIC DNA]</scope>
    <source>
        <strain evidence="2">KCTC 22154</strain>
    </source>
</reference>
<protein>
    <submittedName>
        <fullName evidence="1">Uncharacterized protein</fullName>
    </submittedName>
</protein>
<name>A0A8H9LXH4_9GAMM</name>
<evidence type="ECO:0000313" key="1">
    <source>
        <dbReference type="EMBL" id="GGW36456.1"/>
    </source>
</evidence>